<reference evidence="3 4" key="1">
    <citation type="submission" date="2018-10" db="EMBL/GenBank/DDBJ databases">
        <title>Aeromicrobium sp. 9W16Y-2 whole genome shotgun sequence.</title>
        <authorList>
            <person name="Li F."/>
        </authorList>
    </citation>
    <scope>NUCLEOTIDE SEQUENCE [LARGE SCALE GENOMIC DNA]</scope>
    <source>
        <strain evidence="3 4">9W16Y-2</strain>
    </source>
</reference>
<accession>A0A3L8PJA1</accession>
<dbReference type="PANTHER" id="PTHR43767">
    <property type="entry name" value="LONG-CHAIN-FATTY-ACID--COA LIGASE"/>
    <property type="match status" value="1"/>
</dbReference>
<dbReference type="InterPro" id="IPR045851">
    <property type="entry name" value="AMP-bd_C_sf"/>
</dbReference>
<dbReference type="AlphaFoldDB" id="A0A3L8PJA1"/>
<evidence type="ECO:0000259" key="1">
    <source>
        <dbReference type="Pfam" id="PF00501"/>
    </source>
</evidence>
<keyword evidence="4" id="KW-1185">Reference proteome</keyword>
<dbReference type="Pfam" id="PF13193">
    <property type="entry name" value="AMP-binding_C"/>
    <property type="match status" value="1"/>
</dbReference>
<dbReference type="PANTHER" id="PTHR43767:SF1">
    <property type="entry name" value="NONRIBOSOMAL PEPTIDE SYNTHASE PES1 (EUROFUNG)-RELATED"/>
    <property type="match status" value="1"/>
</dbReference>
<dbReference type="Proteomes" id="UP000282515">
    <property type="component" value="Unassembled WGS sequence"/>
</dbReference>
<comment type="caution">
    <text evidence="3">The sequence shown here is derived from an EMBL/GenBank/DDBJ whole genome shotgun (WGS) entry which is preliminary data.</text>
</comment>
<dbReference type="InterPro" id="IPR050237">
    <property type="entry name" value="ATP-dep_AMP-bd_enzyme"/>
</dbReference>
<protein>
    <submittedName>
        <fullName evidence="3">(2,3-dihydroxybenzoyl)adenylate synthase</fullName>
    </submittedName>
</protein>
<dbReference type="EMBL" id="RDBF01000008">
    <property type="protein sequence ID" value="RLV55341.1"/>
    <property type="molecule type" value="Genomic_DNA"/>
</dbReference>
<organism evidence="3 4">
    <name type="scientific">Aeromicrobium phragmitis</name>
    <dbReference type="NCBI Taxonomy" id="2478914"/>
    <lineage>
        <taxon>Bacteria</taxon>
        <taxon>Bacillati</taxon>
        <taxon>Actinomycetota</taxon>
        <taxon>Actinomycetes</taxon>
        <taxon>Propionibacteriales</taxon>
        <taxon>Nocardioidaceae</taxon>
        <taxon>Aeromicrobium</taxon>
    </lineage>
</organism>
<dbReference type="InterPro" id="IPR025110">
    <property type="entry name" value="AMP-bd_C"/>
</dbReference>
<evidence type="ECO:0000313" key="4">
    <source>
        <dbReference type="Proteomes" id="UP000282515"/>
    </source>
</evidence>
<feature type="domain" description="AMP-binding enzyme C-terminal" evidence="2">
    <location>
        <begin position="458"/>
        <end position="535"/>
    </location>
</feature>
<dbReference type="PROSITE" id="PS00455">
    <property type="entry name" value="AMP_BINDING"/>
    <property type="match status" value="1"/>
</dbReference>
<dbReference type="InterPro" id="IPR000873">
    <property type="entry name" value="AMP-dep_synth/lig_dom"/>
</dbReference>
<dbReference type="RefSeq" id="WP_121794681.1">
    <property type="nucleotide sequence ID" value="NZ_RDBF01000008.1"/>
</dbReference>
<gene>
    <name evidence="3" type="ORF">D9V41_11310</name>
</gene>
<dbReference type="Gene3D" id="3.30.300.30">
    <property type="match status" value="1"/>
</dbReference>
<dbReference type="SUPFAM" id="SSF56801">
    <property type="entry name" value="Acetyl-CoA synthetase-like"/>
    <property type="match status" value="1"/>
</dbReference>
<proteinExistence type="predicted"/>
<sequence length="553" mass="60200">MILHHAELIDEFTAAGVWSREHTLLDDMEHAARTVPDRVAYSDPPNRRELIGSDPTSLTWSTLSAAADGLATALIDLGLQRDDVVVVQSPNVVELPLLYLAVSRAGGVISPVPMQWRSKDISYVADLTGSRFLIAPETFKTHRPLDDARRWQQGSSIEHLIDLARVMALAATAPRCDVLDERRPGPNDVFTLCWTSGTESQPKGCPLTHNNWNFGGQALVKSLSLRAGSHRQVAAAPVTNMLGVCLTITVNLKLAGSVALHHPLDVDLLIAQINEQRTQFLILPPAILRQLLNTRGDSLDLSSVDSIMTGGSPPSASLIAGYKDRWGVEIVNGWGMNEGAGLWAGPADVPDAALRSTHLPWYGLPGYAWPSGITGMHYKVVDENGLETTRPGDVGELRVRAPLTFPGYFNRPDLTPFDDEGYLRTGDLFLIKDDGFLSYYDRKKDIIIRGGFNVSAAEVENLVISAPGVLDCAAVGVPDEELGERVCVVVVPRDQDDPPGLTDIVAHLKQLGLAVYKLPEIIEYRSELPRNPVGKLLKREIRASVGAAARTRP</sequence>
<feature type="domain" description="AMP-dependent synthetase/ligase" evidence="1">
    <location>
        <begin position="29"/>
        <end position="409"/>
    </location>
</feature>
<name>A0A3L8PJA1_9ACTN</name>
<dbReference type="Pfam" id="PF00501">
    <property type="entry name" value="AMP-binding"/>
    <property type="match status" value="1"/>
</dbReference>
<dbReference type="Gene3D" id="3.40.50.12780">
    <property type="entry name" value="N-terminal domain of ligase-like"/>
    <property type="match status" value="1"/>
</dbReference>
<dbReference type="OrthoDB" id="9803968at2"/>
<evidence type="ECO:0000313" key="3">
    <source>
        <dbReference type="EMBL" id="RLV55341.1"/>
    </source>
</evidence>
<dbReference type="InterPro" id="IPR042099">
    <property type="entry name" value="ANL_N_sf"/>
</dbReference>
<dbReference type="GO" id="GO:0016878">
    <property type="term" value="F:acid-thiol ligase activity"/>
    <property type="evidence" value="ECO:0007669"/>
    <property type="project" value="UniProtKB-ARBA"/>
</dbReference>
<evidence type="ECO:0000259" key="2">
    <source>
        <dbReference type="Pfam" id="PF13193"/>
    </source>
</evidence>
<dbReference type="InterPro" id="IPR020845">
    <property type="entry name" value="AMP-binding_CS"/>
</dbReference>